<dbReference type="Gene3D" id="2.60.120.200">
    <property type="match status" value="1"/>
</dbReference>
<organism evidence="2 3">
    <name type="scientific">Mytilus edulis</name>
    <name type="common">Blue mussel</name>
    <dbReference type="NCBI Taxonomy" id="6550"/>
    <lineage>
        <taxon>Eukaryota</taxon>
        <taxon>Metazoa</taxon>
        <taxon>Spiralia</taxon>
        <taxon>Lophotrochozoa</taxon>
        <taxon>Mollusca</taxon>
        <taxon>Bivalvia</taxon>
        <taxon>Autobranchia</taxon>
        <taxon>Pteriomorphia</taxon>
        <taxon>Mytilida</taxon>
        <taxon>Mytiloidea</taxon>
        <taxon>Mytilidae</taxon>
        <taxon>Mytilinae</taxon>
        <taxon>Mytilus</taxon>
    </lineage>
</organism>
<keyword evidence="3" id="KW-1185">Reference proteome</keyword>
<dbReference type="SUPFAM" id="SSF49899">
    <property type="entry name" value="Concanavalin A-like lectins/glucanases"/>
    <property type="match status" value="1"/>
</dbReference>
<dbReference type="EMBL" id="CAJPWZ010001968">
    <property type="protein sequence ID" value="CAG2227590.1"/>
    <property type="molecule type" value="Genomic_DNA"/>
</dbReference>
<proteinExistence type="predicted"/>
<gene>
    <name evidence="2" type="ORF">MEDL_40658</name>
</gene>
<dbReference type="InterPro" id="IPR000998">
    <property type="entry name" value="MAM_dom"/>
</dbReference>
<name>A0A8S3T886_MYTED</name>
<protein>
    <recommendedName>
        <fullName evidence="1">MAM domain-containing protein</fullName>
    </recommendedName>
</protein>
<comment type="caution">
    <text evidence="2">The sequence shown here is derived from an EMBL/GenBank/DDBJ whole genome shotgun (WGS) entry which is preliminary data.</text>
</comment>
<evidence type="ECO:0000313" key="2">
    <source>
        <dbReference type="EMBL" id="CAG2227590.1"/>
    </source>
</evidence>
<feature type="domain" description="MAM" evidence="1">
    <location>
        <begin position="63"/>
        <end position="110"/>
    </location>
</feature>
<evidence type="ECO:0000259" key="1">
    <source>
        <dbReference type="PROSITE" id="PS50060"/>
    </source>
</evidence>
<evidence type="ECO:0000313" key="3">
    <source>
        <dbReference type="Proteomes" id="UP000683360"/>
    </source>
</evidence>
<dbReference type="GO" id="GO:0016020">
    <property type="term" value="C:membrane"/>
    <property type="evidence" value="ECO:0007669"/>
    <property type="project" value="InterPro"/>
</dbReference>
<dbReference type="AlphaFoldDB" id="A0A8S3T886"/>
<dbReference type="Proteomes" id="UP000683360">
    <property type="component" value="Unassembled WGS sequence"/>
</dbReference>
<dbReference type="InterPro" id="IPR013320">
    <property type="entry name" value="ConA-like_dom_sf"/>
</dbReference>
<sequence>MSVEANSNVHSTLKCSLSEQDHFRIRNTCNGQSSCNITSNIPNSCLLELGFFSLSYSCLEIAHNCNFENSLCGWISSSKNNSPYIWKKGSGSTKTKLTGPSKDHTSVYFISKCRSNAGACKGTTKHLKNCQHVIGTYQLAECSNIYMNIDKSSLRFDPEFISSACSAIYQQVNDSLCANVSNWDLCTIDMSTFVQNYPECLSVTP</sequence>
<dbReference type="PROSITE" id="PS50060">
    <property type="entry name" value="MAM_2"/>
    <property type="match status" value="1"/>
</dbReference>
<reference evidence="2" key="1">
    <citation type="submission" date="2021-03" db="EMBL/GenBank/DDBJ databases">
        <authorList>
            <person name="Bekaert M."/>
        </authorList>
    </citation>
    <scope>NUCLEOTIDE SEQUENCE</scope>
</reference>
<accession>A0A8S3T886</accession>